<reference evidence="2" key="1">
    <citation type="submission" date="2022-12" db="EMBL/GenBank/DDBJ databases">
        <authorList>
            <person name="Voronina O.L."/>
            <person name="Kunda M.S."/>
            <person name="Ryzhova N."/>
            <person name="Aksenova E.I."/>
        </authorList>
    </citation>
    <scope>NUCLEOTIDE SEQUENCE</scope>
    <source>
        <strain evidence="2">SCCH136:Ach223948</strain>
    </source>
</reference>
<sequence>MPTPTLAPVTVYGTWPPEPPSWGGGLGSGLWDGIGWSYFSTPRIVPAWYIAQILNQKEAYYFSHYSQESRYYHDPQTTRGMVEPLVNKLIPETGKFLGYVRDLLETRLDKQAFKYLNVMAQTHEKFMQGIFSWSVIQKDIASGTPPKVAIGSEVASVWGGAAIAGAIAGMGTLLMVGAGMPTVVAGMAIVAIASSLPDLIDLKGAAAKFIQDVLVNEGTHIPLHTGGMPTESLPDQQPSHATLSNVDSGPTAADVAAANDGARFSDYQIYLAMREIATHPADYPEAVAILPEILAEIGRDHPIGGAADAERPADGPSMRPPPEVVFYADLAADSGVKSFTAQDGKSYVLIGDNTPSEMVGGNAINWFMPGSDFDWSNKVVGNPDGYNVLDFSLNEWGVDIVVSGNDRMDKWIADRASAFGLKDYDVNSHFLTHESALGKLRGYGYAFVELKSGSCGEWCQGEYRNIDYVIGSDYDDILVGDVLGGMTFTGRGGNDTFVVHGGGNRIVFNDGDFADPDSGEITTKFIHGLTTAREARDFNLKHYQPAYLGGYGGLRIEPDVLDFSNLDGDLNTEGHQAMRFIGTGKFTGHAGELRYVTEDHHGLDWPVTHDDESGWWRASTVSLEGDRTGDGIADFFIEYTNYADPSTPNGYGYMMAGVIGSNYPYLDSDNFFFG</sequence>
<comment type="caution">
    <text evidence="2">The sequence shown here is derived from an EMBL/GenBank/DDBJ whole genome shotgun (WGS) entry which is preliminary data.</text>
</comment>
<feature type="compositionally biased region" description="Polar residues" evidence="1">
    <location>
        <begin position="233"/>
        <end position="248"/>
    </location>
</feature>
<protein>
    <submittedName>
        <fullName evidence="2">Uncharacterized protein</fullName>
    </submittedName>
</protein>
<gene>
    <name evidence="2" type="ORF">O9570_18405</name>
</gene>
<organism evidence="2 3">
    <name type="scientific">Alcaligenes xylosoxydans xylosoxydans</name>
    <name type="common">Achromobacter xylosoxidans</name>
    <dbReference type="NCBI Taxonomy" id="85698"/>
    <lineage>
        <taxon>Bacteria</taxon>
        <taxon>Pseudomonadati</taxon>
        <taxon>Pseudomonadota</taxon>
        <taxon>Betaproteobacteria</taxon>
        <taxon>Burkholderiales</taxon>
        <taxon>Alcaligenaceae</taxon>
        <taxon>Achromobacter</taxon>
    </lineage>
</organism>
<feature type="region of interest" description="Disordered" evidence="1">
    <location>
        <begin position="227"/>
        <end position="250"/>
    </location>
</feature>
<dbReference type="RefSeq" id="WP_109442102.1">
    <property type="nucleotide sequence ID" value="NZ_CP139203.1"/>
</dbReference>
<name>A0A9X3L0I1_ALCXX</name>
<dbReference type="AlphaFoldDB" id="A0A9X3L0I1"/>
<evidence type="ECO:0000313" key="3">
    <source>
        <dbReference type="Proteomes" id="UP001141992"/>
    </source>
</evidence>
<evidence type="ECO:0000256" key="1">
    <source>
        <dbReference type="SAM" id="MobiDB-lite"/>
    </source>
</evidence>
<accession>A0A9X3L0I1</accession>
<dbReference type="Proteomes" id="UP001141992">
    <property type="component" value="Unassembled WGS sequence"/>
</dbReference>
<evidence type="ECO:0000313" key="2">
    <source>
        <dbReference type="EMBL" id="MCZ8403432.1"/>
    </source>
</evidence>
<proteinExistence type="predicted"/>
<dbReference type="EMBL" id="JAPZVI010000015">
    <property type="protein sequence ID" value="MCZ8403432.1"/>
    <property type="molecule type" value="Genomic_DNA"/>
</dbReference>